<feature type="transmembrane region" description="Helical" evidence="6">
    <location>
        <begin position="187"/>
        <end position="206"/>
    </location>
</feature>
<feature type="transmembrane region" description="Helical" evidence="6">
    <location>
        <begin position="131"/>
        <end position="151"/>
    </location>
</feature>
<dbReference type="PANTHER" id="PTHR42920">
    <property type="entry name" value="OS03G0707200 PROTEIN-RELATED"/>
    <property type="match status" value="1"/>
</dbReference>
<protein>
    <recommendedName>
        <fullName evidence="7">EamA domain-containing protein</fullName>
    </recommendedName>
</protein>
<feature type="domain" description="EamA" evidence="7">
    <location>
        <begin position="156"/>
        <end position="296"/>
    </location>
</feature>
<dbReference type="InterPro" id="IPR037185">
    <property type="entry name" value="EmrE-like"/>
</dbReference>
<evidence type="ECO:0000313" key="8">
    <source>
        <dbReference type="EMBL" id="UYP44647.1"/>
    </source>
</evidence>
<sequence length="318" mass="35405">MTDILQTPSGSTSKQKRISELLLVTTTILWGTTFIITNTVTQVVPPMFYMGVRYLIGFLAFLPFLAHLKRIDIKQLKIAFIASFLVWASFALQTIGIKLTTATKSAFITGLNVIMVPIFIAIFYKKKVPVKIWISTVLALLGVSIMTFGGFDSIELGDILVLICDVFYALYIIYLDNNLKHVDTIGFSIILVFLLSFCSFIVSFIFEPIDQIFGDLSSQIFTLGNLWIMLYMGVVATMIATLTQTFGQRHVNSTRTAIIFALEPLFATFFAVLGNESLNWQTIIGGIIIILGIFISIERAKPIDGPIDLNGPQITQEE</sequence>
<dbReference type="SUPFAM" id="SSF103481">
    <property type="entry name" value="Multidrug resistance efflux transporter EmrE"/>
    <property type="match status" value="2"/>
</dbReference>
<feature type="domain" description="EamA" evidence="7">
    <location>
        <begin position="19"/>
        <end position="147"/>
    </location>
</feature>
<feature type="transmembrane region" description="Helical" evidence="6">
    <location>
        <begin position="226"/>
        <end position="245"/>
    </location>
</feature>
<evidence type="ECO:0000313" key="9">
    <source>
        <dbReference type="Proteomes" id="UP001208689"/>
    </source>
</evidence>
<dbReference type="EMBL" id="CP104013">
    <property type="protein sequence ID" value="UYP44647.1"/>
    <property type="molecule type" value="Genomic_DNA"/>
</dbReference>
<reference evidence="8" key="1">
    <citation type="submission" date="2022-09" db="EMBL/GenBank/DDBJ databases">
        <title>Actin cytoskeleton and complex cell architecture in an #Asgard archaeon.</title>
        <authorList>
            <person name="Ponce Toledo R.I."/>
            <person name="Schleper C."/>
            <person name="Rodrigues Oliveira T."/>
            <person name="Wollweber F."/>
            <person name="Xu J."/>
            <person name="Rittmann S."/>
            <person name="Klingl A."/>
            <person name="Pilhofer M."/>
        </authorList>
    </citation>
    <scope>NUCLEOTIDE SEQUENCE</scope>
    <source>
        <strain evidence="8">B-35</strain>
    </source>
</reference>
<evidence type="ECO:0000256" key="2">
    <source>
        <dbReference type="ARBA" id="ARBA00022475"/>
    </source>
</evidence>
<feature type="transmembrane region" description="Helical" evidence="6">
    <location>
        <begin position="78"/>
        <end position="99"/>
    </location>
</feature>
<dbReference type="InterPro" id="IPR000620">
    <property type="entry name" value="EamA_dom"/>
</dbReference>
<keyword evidence="5 6" id="KW-0472">Membrane</keyword>
<keyword evidence="4 6" id="KW-1133">Transmembrane helix</keyword>
<feature type="transmembrane region" description="Helical" evidence="6">
    <location>
        <begin position="157"/>
        <end position="175"/>
    </location>
</feature>
<feature type="transmembrane region" description="Helical" evidence="6">
    <location>
        <begin position="105"/>
        <end position="124"/>
    </location>
</feature>
<feature type="transmembrane region" description="Helical" evidence="6">
    <location>
        <begin position="47"/>
        <end position="66"/>
    </location>
</feature>
<name>A0ABY6HQH1_9ARCH</name>
<keyword evidence="2" id="KW-1003">Cell membrane</keyword>
<feature type="transmembrane region" description="Helical" evidence="6">
    <location>
        <begin position="257"/>
        <end position="274"/>
    </location>
</feature>
<evidence type="ECO:0000256" key="3">
    <source>
        <dbReference type="ARBA" id="ARBA00022692"/>
    </source>
</evidence>
<evidence type="ECO:0000256" key="6">
    <source>
        <dbReference type="SAM" id="Phobius"/>
    </source>
</evidence>
<accession>A0ABY6HQH1</accession>
<dbReference type="InterPro" id="IPR051258">
    <property type="entry name" value="Diverse_Substrate_Transporter"/>
</dbReference>
<feature type="transmembrane region" description="Helical" evidence="6">
    <location>
        <begin position="280"/>
        <end position="297"/>
    </location>
</feature>
<keyword evidence="3 6" id="KW-0812">Transmembrane</keyword>
<evidence type="ECO:0000259" key="7">
    <source>
        <dbReference type="Pfam" id="PF00892"/>
    </source>
</evidence>
<dbReference type="Proteomes" id="UP001208689">
    <property type="component" value="Chromosome"/>
</dbReference>
<evidence type="ECO:0000256" key="4">
    <source>
        <dbReference type="ARBA" id="ARBA00022989"/>
    </source>
</evidence>
<comment type="subcellular location">
    <subcellularLocation>
        <location evidence="1">Cell membrane</location>
        <topology evidence="1">Multi-pass membrane protein</topology>
    </subcellularLocation>
</comment>
<organism evidence="8 9">
    <name type="scientific">Candidatus Lokiarchaeum ossiferum</name>
    <dbReference type="NCBI Taxonomy" id="2951803"/>
    <lineage>
        <taxon>Archaea</taxon>
        <taxon>Promethearchaeati</taxon>
        <taxon>Promethearchaeota</taxon>
        <taxon>Promethearchaeia</taxon>
        <taxon>Promethearchaeales</taxon>
        <taxon>Promethearchaeaceae</taxon>
        <taxon>Candidatus Lokiarchaeum</taxon>
    </lineage>
</organism>
<proteinExistence type="predicted"/>
<feature type="transmembrane region" description="Helical" evidence="6">
    <location>
        <begin position="21"/>
        <end position="41"/>
    </location>
</feature>
<gene>
    <name evidence="8" type="ORF">NEF87_000932</name>
</gene>
<evidence type="ECO:0000256" key="5">
    <source>
        <dbReference type="ARBA" id="ARBA00023136"/>
    </source>
</evidence>
<dbReference type="PANTHER" id="PTHR42920:SF5">
    <property type="entry name" value="EAMA DOMAIN-CONTAINING PROTEIN"/>
    <property type="match status" value="1"/>
</dbReference>
<dbReference type="Pfam" id="PF00892">
    <property type="entry name" value="EamA"/>
    <property type="match status" value="2"/>
</dbReference>
<evidence type="ECO:0000256" key="1">
    <source>
        <dbReference type="ARBA" id="ARBA00004651"/>
    </source>
</evidence>
<keyword evidence="9" id="KW-1185">Reference proteome</keyword>